<dbReference type="Pfam" id="PF01063">
    <property type="entry name" value="Aminotran_4"/>
    <property type="match status" value="1"/>
</dbReference>
<protein>
    <recommendedName>
        <fullName evidence="1">Probable branched-chain-amino-acid aminotransferase</fullName>
    </recommendedName>
</protein>
<reference evidence="2" key="1">
    <citation type="submission" date="2021-12" db="EMBL/GenBank/DDBJ databases">
        <authorList>
            <person name="Li Y."/>
        </authorList>
    </citation>
    <scope>NUCLEOTIDE SEQUENCE</scope>
    <source>
        <strain evidence="2">DKSPLA3</strain>
    </source>
</reference>
<dbReference type="EMBL" id="JAJOZR010000010">
    <property type="protein sequence ID" value="MCD7110490.1"/>
    <property type="molecule type" value="Genomic_DNA"/>
</dbReference>
<evidence type="ECO:0000256" key="1">
    <source>
        <dbReference type="ARBA" id="ARBA00014472"/>
    </source>
</evidence>
<organism evidence="2 3">
    <name type="scientific">Rhizobium quercicola</name>
    <dbReference type="NCBI Taxonomy" id="2901226"/>
    <lineage>
        <taxon>Bacteria</taxon>
        <taxon>Pseudomonadati</taxon>
        <taxon>Pseudomonadota</taxon>
        <taxon>Alphaproteobacteria</taxon>
        <taxon>Hyphomicrobiales</taxon>
        <taxon>Rhizobiaceae</taxon>
        <taxon>Rhizobium/Agrobacterium group</taxon>
        <taxon>Rhizobium</taxon>
    </lineage>
</organism>
<dbReference type="GO" id="GO:0008483">
    <property type="term" value="F:transaminase activity"/>
    <property type="evidence" value="ECO:0007669"/>
    <property type="project" value="UniProtKB-KW"/>
</dbReference>
<dbReference type="Gene3D" id="3.20.10.10">
    <property type="entry name" value="D-amino Acid Aminotransferase, subunit A, domain 2"/>
    <property type="match status" value="1"/>
</dbReference>
<sequence>MNDFTLIETLRYEPPERRETSLDTGFVRLRLHMARLSRSARRLGFTLPDNVTTRLGHAVAQATTLARVRLELTRDGRLDIAVVPFAPQPPGTVWRVRIAETRLASTDPLLRYKTSRRDAYDAARREWPAGEADEVLLLNERGDPCEGTITSLFLDDGSGMLKTPPIACGLLAGVLRTELICARRARVERLTLDAVRAGPLFMGNALRGLIPARLIDP</sequence>
<dbReference type="InterPro" id="IPR036038">
    <property type="entry name" value="Aminotransferase-like"/>
</dbReference>
<dbReference type="NCBIfam" id="NF005731">
    <property type="entry name" value="PRK07546.1-5"/>
    <property type="match status" value="1"/>
</dbReference>
<proteinExistence type="predicted"/>
<dbReference type="Gene3D" id="3.30.470.10">
    <property type="match status" value="1"/>
</dbReference>
<evidence type="ECO:0000313" key="3">
    <source>
        <dbReference type="Proteomes" id="UP001139089"/>
    </source>
</evidence>
<comment type="caution">
    <text evidence="2">The sequence shown here is derived from an EMBL/GenBank/DDBJ whole genome shotgun (WGS) entry which is preliminary data.</text>
</comment>
<name>A0A9X1NST4_9HYPH</name>
<keyword evidence="2" id="KW-0808">Transferase</keyword>
<gene>
    <name evidence="2" type="ORF">LRX75_15755</name>
</gene>
<dbReference type="InterPro" id="IPR001544">
    <property type="entry name" value="Aminotrans_IV"/>
</dbReference>
<dbReference type="SUPFAM" id="SSF56752">
    <property type="entry name" value="D-aminoacid aminotransferase-like PLP-dependent enzymes"/>
    <property type="match status" value="1"/>
</dbReference>
<keyword evidence="3" id="KW-1185">Reference proteome</keyword>
<dbReference type="InterPro" id="IPR043131">
    <property type="entry name" value="BCAT-like_N"/>
</dbReference>
<dbReference type="NCBIfam" id="NF005729">
    <property type="entry name" value="PRK07546.1-3"/>
    <property type="match status" value="1"/>
</dbReference>
<dbReference type="InterPro" id="IPR043132">
    <property type="entry name" value="BCAT-like_C"/>
</dbReference>
<dbReference type="AlphaFoldDB" id="A0A9X1NST4"/>
<keyword evidence="2" id="KW-0032">Aminotransferase</keyword>
<dbReference type="RefSeq" id="WP_231815703.1">
    <property type="nucleotide sequence ID" value="NZ_JAJOZR010000010.1"/>
</dbReference>
<evidence type="ECO:0000313" key="2">
    <source>
        <dbReference type="EMBL" id="MCD7110490.1"/>
    </source>
</evidence>
<accession>A0A9X1NST4</accession>
<dbReference type="Proteomes" id="UP001139089">
    <property type="component" value="Unassembled WGS sequence"/>
</dbReference>